<dbReference type="PANTHER" id="PTHR34611:SF2">
    <property type="entry name" value="INACTIVE RECOMBINATION-PROMOTING NUCLEASE-LIKE PROTEIN RPNE-RELATED"/>
    <property type="match status" value="1"/>
</dbReference>
<evidence type="ECO:0000313" key="3">
    <source>
        <dbReference type="Proteomes" id="UP000075670"/>
    </source>
</evidence>
<dbReference type="RefSeq" id="WP_062284558.1">
    <property type="nucleotide sequence ID" value="NZ_LTBC01000007.1"/>
</dbReference>
<gene>
    <name evidence="2" type="ORF">MOMUL_20190</name>
</gene>
<keyword evidence="3" id="KW-1185">Reference proteome</keyword>
<protein>
    <submittedName>
        <fullName evidence="2">Putative transposase</fullName>
    </submittedName>
</protein>
<dbReference type="AlphaFoldDB" id="A0A151AW46"/>
<feature type="domain" description="Transposase (putative) YhgA-like" evidence="1">
    <location>
        <begin position="14"/>
        <end position="215"/>
    </location>
</feature>
<dbReference type="Pfam" id="PF04754">
    <property type="entry name" value="Transposase_31"/>
    <property type="match status" value="1"/>
</dbReference>
<organism evidence="2 3">
    <name type="scientific">Moorella mulderi DSM 14980</name>
    <dbReference type="NCBI Taxonomy" id="1122241"/>
    <lineage>
        <taxon>Bacteria</taxon>
        <taxon>Bacillati</taxon>
        <taxon>Bacillota</taxon>
        <taxon>Clostridia</taxon>
        <taxon>Neomoorellales</taxon>
        <taxon>Neomoorellaceae</taxon>
        <taxon>Neomoorella</taxon>
    </lineage>
</organism>
<comment type="caution">
    <text evidence="2">The sequence shown here is derived from an EMBL/GenBank/DDBJ whole genome shotgun (WGS) entry which is preliminary data.</text>
</comment>
<dbReference type="GO" id="GO:1990238">
    <property type="term" value="F:double-stranded DNA endonuclease activity"/>
    <property type="evidence" value="ECO:0007669"/>
    <property type="project" value="TreeGrafter"/>
</dbReference>
<dbReference type="GO" id="GO:0006310">
    <property type="term" value="P:DNA recombination"/>
    <property type="evidence" value="ECO:0007669"/>
    <property type="project" value="TreeGrafter"/>
</dbReference>
<accession>A0A151AW46</accession>
<reference evidence="2 3" key="1">
    <citation type="submission" date="2016-02" db="EMBL/GenBank/DDBJ databases">
        <title>Genome sequence of Moorella mulderi DSM 14980.</title>
        <authorList>
            <person name="Poehlein A."/>
            <person name="Daniel R."/>
        </authorList>
    </citation>
    <scope>NUCLEOTIDE SEQUENCE [LARGE SCALE GENOMIC DNA]</scope>
    <source>
        <strain evidence="2 3">DSM 14980</strain>
    </source>
</reference>
<sequence>MPENEWKPRPSHHPHDKGYRQLLADKRVFLELLKTFVRENWVAAIDAEDLILVNKSYVLQDFSEKEADIVYKLKIRDKNVIFYILLELQSTVDYLIPFRLLLYMVEIWREIYNNTPQNERESKNFRLPPIISAVLYNGANNWTVASTFKEMISSYQEFAGYILDFSYILFDVNRYSEEDLIKAANVIASIFLLDQKARPETLVMRLQKLAGAIKTMTPDEFRHITTWLKHIIKPKMPPGVQAKVDSILDANNPMEVEQMISNLEIALDEMKQETLLQGKLEGKLEVAKNLLLLNVDVNTIIRATGLNLEEINTLRRQLEH</sequence>
<evidence type="ECO:0000313" key="2">
    <source>
        <dbReference type="EMBL" id="KYH31875.1"/>
    </source>
</evidence>
<dbReference type="OrthoDB" id="1721986at2"/>
<dbReference type="EMBL" id="LTBC01000007">
    <property type="protein sequence ID" value="KYH31875.1"/>
    <property type="molecule type" value="Genomic_DNA"/>
</dbReference>
<dbReference type="Proteomes" id="UP000075670">
    <property type="component" value="Unassembled WGS sequence"/>
</dbReference>
<proteinExistence type="predicted"/>
<dbReference type="InterPro" id="IPR051699">
    <property type="entry name" value="Rpn/YhgA-like_nuclease"/>
</dbReference>
<dbReference type="InterPro" id="IPR006842">
    <property type="entry name" value="Transposase_31"/>
</dbReference>
<evidence type="ECO:0000259" key="1">
    <source>
        <dbReference type="Pfam" id="PF04754"/>
    </source>
</evidence>
<name>A0A151AW46_9FIRM</name>
<dbReference type="PANTHER" id="PTHR34611">
    <property type="match status" value="1"/>
</dbReference>
<dbReference type="PATRIC" id="fig|1122241.3.peg.2150"/>